<keyword evidence="1" id="KW-0812">Transmembrane</keyword>
<dbReference type="Pfam" id="PF09604">
    <property type="entry name" value="Potass_KdpF"/>
    <property type="match status" value="1"/>
</dbReference>
<gene>
    <name evidence="2" type="ORF">H8Z77_06295</name>
</gene>
<evidence type="ECO:0000313" key="2">
    <source>
        <dbReference type="EMBL" id="MBC5787627.1"/>
    </source>
</evidence>
<evidence type="ECO:0000256" key="1">
    <source>
        <dbReference type="SAM" id="Phobius"/>
    </source>
</evidence>
<proteinExistence type="predicted"/>
<dbReference type="InterPro" id="IPR011726">
    <property type="entry name" value="KdpF"/>
</dbReference>
<feature type="transmembrane region" description="Helical" evidence="1">
    <location>
        <begin position="20"/>
        <end position="37"/>
    </location>
</feature>
<dbReference type="EMBL" id="JACOQK010000001">
    <property type="protein sequence ID" value="MBC5787627.1"/>
    <property type="molecule type" value="Genomic_DNA"/>
</dbReference>
<comment type="caution">
    <text evidence="2">The sequence shown here is derived from an EMBL/GenBank/DDBJ whole genome shotgun (WGS) entry which is preliminary data.</text>
</comment>
<organism evidence="2 3">
    <name type="scientific">Clostridium facile</name>
    <dbReference type="NCBI Taxonomy" id="2763035"/>
    <lineage>
        <taxon>Bacteria</taxon>
        <taxon>Bacillati</taxon>
        <taxon>Bacillota</taxon>
        <taxon>Clostridia</taxon>
        <taxon>Eubacteriales</taxon>
        <taxon>Clostridiaceae</taxon>
        <taxon>Clostridium</taxon>
    </lineage>
</organism>
<keyword evidence="3" id="KW-1185">Reference proteome</keyword>
<keyword evidence="1" id="KW-1133">Transmembrane helix</keyword>
<reference evidence="2 3" key="1">
    <citation type="submission" date="2020-08" db="EMBL/GenBank/DDBJ databases">
        <title>Genome public.</title>
        <authorList>
            <person name="Liu C."/>
            <person name="Sun Q."/>
        </authorList>
    </citation>
    <scope>NUCLEOTIDE SEQUENCE [LARGE SCALE GENOMIC DNA]</scope>
    <source>
        <strain evidence="2 3">NSJ-27</strain>
    </source>
</reference>
<accession>A0ABR7IR75</accession>
<evidence type="ECO:0000313" key="3">
    <source>
        <dbReference type="Proteomes" id="UP000649151"/>
    </source>
</evidence>
<sequence length="42" mass="5085">MWPSNRQKRLRIGGRYRMILLILILIFMSGYLLYALVNPEKF</sequence>
<name>A0ABR7IR75_9CLOT</name>
<keyword evidence="1" id="KW-0472">Membrane</keyword>
<protein>
    <submittedName>
        <fullName evidence="2">Potassium-transporting ATPase subunit F</fullName>
    </submittedName>
</protein>
<dbReference type="Proteomes" id="UP000649151">
    <property type="component" value="Unassembled WGS sequence"/>
</dbReference>